<dbReference type="AlphaFoldDB" id="A0A8S9ZFB7"/>
<comment type="caution">
    <text evidence="2">The sequence shown here is derived from an EMBL/GenBank/DDBJ whole genome shotgun (WGS) entry which is preliminary data.</text>
</comment>
<evidence type="ECO:0000313" key="3">
    <source>
        <dbReference type="Proteomes" id="UP000605970"/>
    </source>
</evidence>
<keyword evidence="1" id="KW-0472">Membrane</keyword>
<evidence type="ECO:0000256" key="1">
    <source>
        <dbReference type="SAM" id="Phobius"/>
    </source>
</evidence>
<gene>
    <name evidence="2" type="ORF">Mgra_00008563</name>
</gene>
<feature type="transmembrane region" description="Helical" evidence="1">
    <location>
        <begin position="59"/>
        <end position="81"/>
    </location>
</feature>
<reference evidence="2" key="1">
    <citation type="journal article" date="2020" name="Ecol. Evol.">
        <title>Genome structure and content of the rice root-knot nematode (Meloidogyne graminicola).</title>
        <authorList>
            <person name="Phan N.T."/>
            <person name="Danchin E.G.J."/>
            <person name="Klopp C."/>
            <person name="Perfus-Barbeoch L."/>
            <person name="Kozlowski D.K."/>
            <person name="Koutsovoulos G.D."/>
            <person name="Lopez-Roques C."/>
            <person name="Bouchez O."/>
            <person name="Zahm M."/>
            <person name="Besnard G."/>
            <person name="Bellafiore S."/>
        </authorList>
    </citation>
    <scope>NUCLEOTIDE SEQUENCE</scope>
    <source>
        <strain evidence="2">VN-18</strain>
    </source>
</reference>
<organism evidence="2 3">
    <name type="scientific">Meloidogyne graminicola</name>
    <dbReference type="NCBI Taxonomy" id="189291"/>
    <lineage>
        <taxon>Eukaryota</taxon>
        <taxon>Metazoa</taxon>
        <taxon>Ecdysozoa</taxon>
        <taxon>Nematoda</taxon>
        <taxon>Chromadorea</taxon>
        <taxon>Rhabditida</taxon>
        <taxon>Tylenchina</taxon>
        <taxon>Tylenchomorpha</taxon>
        <taxon>Tylenchoidea</taxon>
        <taxon>Meloidogynidae</taxon>
        <taxon>Meloidogyninae</taxon>
        <taxon>Meloidogyne</taxon>
    </lineage>
</organism>
<keyword evidence="1" id="KW-0812">Transmembrane</keyword>
<keyword evidence="1" id="KW-1133">Transmembrane helix</keyword>
<proteinExistence type="predicted"/>
<dbReference type="Proteomes" id="UP000605970">
    <property type="component" value="Unassembled WGS sequence"/>
</dbReference>
<keyword evidence="3" id="KW-1185">Reference proteome</keyword>
<sequence>MPDVFKRENICFENLKKKKTANNNKINKENSKNIYFNNFYSELEELKKIGQMSRTKEKVLFNPSDLFLFFYCSSTFIRFVFL</sequence>
<protein>
    <submittedName>
        <fullName evidence="2">Uncharacterized protein</fullName>
    </submittedName>
</protein>
<evidence type="ECO:0000313" key="2">
    <source>
        <dbReference type="EMBL" id="KAF7631189.1"/>
    </source>
</evidence>
<dbReference type="EMBL" id="JABEBT010000115">
    <property type="protein sequence ID" value="KAF7631189.1"/>
    <property type="molecule type" value="Genomic_DNA"/>
</dbReference>
<accession>A0A8S9ZFB7</accession>
<name>A0A8S9ZFB7_9BILA</name>